<dbReference type="Proteomes" id="UP000499080">
    <property type="component" value="Unassembled WGS sequence"/>
</dbReference>
<evidence type="ECO:0000313" key="2">
    <source>
        <dbReference type="Proteomes" id="UP000499080"/>
    </source>
</evidence>
<protein>
    <submittedName>
        <fullName evidence="1">Uncharacterized protein</fullName>
    </submittedName>
</protein>
<keyword evidence="2" id="KW-1185">Reference proteome</keyword>
<accession>A0A4Y2VKC0</accession>
<dbReference type="EMBL" id="BGPR01047203">
    <property type="protein sequence ID" value="GBO24207.1"/>
    <property type="molecule type" value="Genomic_DNA"/>
</dbReference>
<name>A0A4Y2VKC0_ARAVE</name>
<comment type="caution">
    <text evidence="1">The sequence shown here is derived from an EMBL/GenBank/DDBJ whole genome shotgun (WGS) entry which is preliminary data.</text>
</comment>
<reference evidence="1 2" key="1">
    <citation type="journal article" date="2019" name="Sci. Rep.">
        <title>Orb-weaving spider Araneus ventricosus genome elucidates the spidroin gene catalogue.</title>
        <authorList>
            <person name="Kono N."/>
            <person name="Nakamura H."/>
            <person name="Ohtoshi R."/>
            <person name="Moran D.A.P."/>
            <person name="Shinohara A."/>
            <person name="Yoshida Y."/>
            <person name="Fujiwara M."/>
            <person name="Mori M."/>
            <person name="Tomita M."/>
            <person name="Arakawa K."/>
        </authorList>
    </citation>
    <scope>NUCLEOTIDE SEQUENCE [LARGE SCALE GENOMIC DNA]</scope>
</reference>
<evidence type="ECO:0000313" key="1">
    <source>
        <dbReference type="EMBL" id="GBO24207.1"/>
    </source>
</evidence>
<proteinExistence type="predicted"/>
<gene>
    <name evidence="1" type="ORF">AVEN_188340_1</name>
</gene>
<dbReference type="AlphaFoldDB" id="A0A4Y2VKC0"/>
<organism evidence="1 2">
    <name type="scientific">Araneus ventricosus</name>
    <name type="common">Orbweaver spider</name>
    <name type="synonym">Epeira ventricosa</name>
    <dbReference type="NCBI Taxonomy" id="182803"/>
    <lineage>
        <taxon>Eukaryota</taxon>
        <taxon>Metazoa</taxon>
        <taxon>Ecdysozoa</taxon>
        <taxon>Arthropoda</taxon>
        <taxon>Chelicerata</taxon>
        <taxon>Arachnida</taxon>
        <taxon>Araneae</taxon>
        <taxon>Araneomorphae</taxon>
        <taxon>Entelegynae</taxon>
        <taxon>Araneoidea</taxon>
        <taxon>Araneidae</taxon>
        <taxon>Araneus</taxon>
    </lineage>
</organism>
<sequence>MTYHPRVAACGFRSQGLIASYLFNLLGLPRGRRRGGHPGFGKQGGHCPGVTPMYRFRLVHRKCAEAGNSEPVTASLLGSAAVGPEVKPMSMGSSSTWSFWATTTSSHPCRPNFPTFFKLTKSIH</sequence>